<organism>
    <name type="scientific">Ixodes scapularis</name>
    <name type="common">Black-legged tick</name>
    <name type="synonym">Deer tick</name>
    <dbReference type="NCBI Taxonomy" id="6945"/>
    <lineage>
        <taxon>Eukaryota</taxon>
        <taxon>Metazoa</taxon>
        <taxon>Ecdysozoa</taxon>
        <taxon>Arthropoda</taxon>
        <taxon>Chelicerata</taxon>
        <taxon>Arachnida</taxon>
        <taxon>Acari</taxon>
        <taxon>Parasitiformes</taxon>
        <taxon>Ixodida</taxon>
        <taxon>Ixodoidea</taxon>
        <taxon>Ixodidae</taxon>
        <taxon>Ixodinae</taxon>
        <taxon>Ixodes</taxon>
    </lineage>
</organism>
<dbReference type="HOGENOM" id="CLU_3126660_0_0_1"/>
<proteinExistence type="predicted"/>
<evidence type="ECO:0000313" key="1">
    <source>
        <dbReference type="EMBL" id="EEC01752.1"/>
    </source>
</evidence>
<evidence type="ECO:0000313" key="2">
    <source>
        <dbReference type="EnsemblMetazoa" id="ISCW000668-PA"/>
    </source>
</evidence>
<reference evidence="2" key="2">
    <citation type="submission" date="2020-05" db="UniProtKB">
        <authorList>
            <consortium name="EnsemblMetazoa"/>
        </authorList>
    </citation>
    <scope>IDENTIFICATION</scope>
    <source>
        <strain evidence="2">wikel</strain>
    </source>
</reference>
<dbReference type="AlphaFoldDB" id="B7P580"/>
<protein>
    <submittedName>
        <fullName evidence="1 2">Uncharacterized protein</fullName>
    </submittedName>
</protein>
<dbReference type="EMBL" id="ABJB011070290">
    <property type="status" value="NOT_ANNOTATED_CDS"/>
    <property type="molecule type" value="Genomic_DNA"/>
</dbReference>
<gene>
    <name evidence="1" type="ORF">IscW_ISCW000668</name>
</gene>
<reference evidence="1 3" key="1">
    <citation type="submission" date="2008-03" db="EMBL/GenBank/DDBJ databases">
        <title>Annotation of Ixodes scapularis.</title>
        <authorList>
            <consortium name="Ixodes scapularis Genome Project Consortium"/>
            <person name="Caler E."/>
            <person name="Hannick L.I."/>
            <person name="Bidwell S."/>
            <person name="Joardar V."/>
            <person name="Thiagarajan M."/>
            <person name="Amedeo P."/>
            <person name="Galinsky K.J."/>
            <person name="Schobel S."/>
            <person name="Inman J."/>
            <person name="Hostetler J."/>
            <person name="Miller J."/>
            <person name="Hammond M."/>
            <person name="Megy K."/>
            <person name="Lawson D."/>
            <person name="Kodira C."/>
            <person name="Sutton G."/>
            <person name="Meyer J."/>
            <person name="Hill C.A."/>
            <person name="Birren B."/>
            <person name="Nene V."/>
            <person name="Collins F."/>
            <person name="Alarcon-Chaidez F."/>
            <person name="Wikel S."/>
            <person name="Strausberg R."/>
        </authorList>
    </citation>
    <scope>NUCLEOTIDE SEQUENCE [LARGE SCALE GENOMIC DNA]</scope>
    <source>
        <strain evidence="3">Wikel</strain>
        <strain evidence="1">Wikel colony</strain>
    </source>
</reference>
<name>B7P580_IXOSC</name>
<dbReference type="EnsemblMetazoa" id="ISCW000668-RA">
    <property type="protein sequence ID" value="ISCW000668-PA"/>
    <property type="gene ID" value="ISCW000668"/>
</dbReference>
<dbReference type="VEuPathDB" id="VectorBase:ISCW000668"/>
<evidence type="ECO:0000313" key="3">
    <source>
        <dbReference type="Proteomes" id="UP000001555"/>
    </source>
</evidence>
<dbReference type="Proteomes" id="UP000001555">
    <property type="component" value="Unassembled WGS sequence"/>
</dbReference>
<keyword evidence="3" id="KW-1185">Reference proteome</keyword>
<dbReference type="PaxDb" id="6945-B7P580"/>
<sequence>MAAFCVLAPSRSSACGIKKRNRLEARLSRIWVRLLLVAVGRWCSEWHLEK</sequence>
<dbReference type="InParanoid" id="B7P580"/>
<accession>B7P580</accession>
<dbReference type="EMBL" id="DS639695">
    <property type="protein sequence ID" value="EEC01752.1"/>
    <property type="molecule type" value="Genomic_DNA"/>
</dbReference>